<comment type="caution">
    <text evidence="9">The sequence shown here is derived from an EMBL/GenBank/DDBJ whole genome shotgun (WGS) entry which is preliminary data.</text>
</comment>
<reference evidence="9 10" key="1">
    <citation type="journal article" date="2018" name="Cell">
        <title>The Chara Genome: Secondary Complexity and Implications for Plant Terrestrialization.</title>
        <authorList>
            <person name="Nishiyama T."/>
            <person name="Sakayama H."/>
            <person name="Vries J.D."/>
            <person name="Buschmann H."/>
            <person name="Saint-Marcoux D."/>
            <person name="Ullrich K.K."/>
            <person name="Haas F.B."/>
            <person name="Vanderstraeten L."/>
            <person name="Becker D."/>
            <person name="Lang D."/>
            <person name="Vosolsobe S."/>
            <person name="Rombauts S."/>
            <person name="Wilhelmsson P.K.I."/>
            <person name="Janitza P."/>
            <person name="Kern R."/>
            <person name="Heyl A."/>
            <person name="Rumpler F."/>
            <person name="Villalobos L.I.A.C."/>
            <person name="Clay J.M."/>
            <person name="Skokan R."/>
            <person name="Toyoda A."/>
            <person name="Suzuki Y."/>
            <person name="Kagoshima H."/>
            <person name="Schijlen E."/>
            <person name="Tajeshwar N."/>
            <person name="Catarino B."/>
            <person name="Hetherington A.J."/>
            <person name="Saltykova A."/>
            <person name="Bonnot C."/>
            <person name="Breuninger H."/>
            <person name="Symeonidi A."/>
            <person name="Radhakrishnan G.V."/>
            <person name="Van Nieuwerburgh F."/>
            <person name="Deforce D."/>
            <person name="Chang C."/>
            <person name="Karol K.G."/>
            <person name="Hedrich R."/>
            <person name="Ulvskov P."/>
            <person name="Glockner G."/>
            <person name="Delwiche C.F."/>
            <person name="Petrasek J."/>
            <person name="Van de Peer Y."/>
            <person name="Friml J."/>
            <person name="Beilby M."/>
            <person name="Dolan L."/>
            <person name="Kohara Y."/>
            <person name="Sugano S."/>
            <person name="Fujiyama A."/>
            <person name="Delaux P.-M."/>
            <person name="Quint M."/>
            <person name="TheiBen G."/>
            <person name="Hagemann M."/>
            <person name="Harholt J."/>
            <person name="Dunand C."/>
            <person name="Zachgo S."/>
            <person name="Langdale J."/>
            <person name="Maumus F."/>
            <person name="Straeten D.V.D."/>
            <person name="Gould S.B."/>
            <person name="Rensing S.A."/>
        </authorList>
    </citation>
    <scope>NUCLEOTIDE SEQUENCE [LARGE SCALE GENOMIC DNA]</scope>
    <source>
        <strain evidence="9 10">S276</strain>
    </source>
</reference>
<dbReference type="GO" id="GO:0016787">
    <property type="term" value="F:hydrolase activity"/>
    <property type="evidence" value="ECO:0007669"/>
    <property type="project" value="UniProtKB-KW"/>
</dbReference>
<dbReference type="AlphaFoldDB" id="A0A388L105"/>
<comment type="similarity">
    <text evidence="3">Belongs to the HARBI1 family.</text>
</comment>
<evidence type="ECO:0000256" key="2">
    <source>
        <dbReference type="ARBA" id="ARBA00004123"/>
    </source>
</evidence>
<protein>
    <recommendedName>
        <fullName evidence="8">DDE Tnp4 domain-containing protein</fullName>
    </recommendedName>
</protein>
<dbReference type="Pfam" id="PF13359">
    <property type="entry name" value="DDE_Tnp_4"/>
    <property type="match status" value="1"/>
</dbReference>
<dbReference type="Gramene" id="GBG75990">
    <property type="protein sequence ID" value="GBG75990"/>
    <property type="gene ID" value="CBR_g21231"/>
</dbReference>
<dbReference type="Proteomes" id="UP000265515">
    <property type="component" value="Unassembled WGS sequence"/>
</dbReference>
<dbReference type="GO" id="GO:0046872">
    <property type="term" value="F:metal ion binding"/>
    <property type="evidence" value="ECO:0007669"/>
    <property type="project" value="UniProtKB-KW"/>
</dbReference>
<dbReference type="EMBL" id="BFEA01000235">
    <property type="protein sequence ID" value="GBG75990.1"/>
    <property type="molecule type" value="Genomic_DNA"/>
</dbReference>
<keyword evidence="10" id="KW-1185">Reference proteome</keyword>
<name>A0A388L105_CHABU</name>
<proteinExistence type="inferred from homology"/>
<gene>
    <name evidence="9" type="ORF">CBR_g21231</name>
</gene>
<dbReference type="PANTHER" id="PTHR22930">
    <property type="match status" value="1"/>
</dbReference>
<dbReference type="GO" id="GO:0005634">
    <property type="term" value="C:nucleus"/>
    <property type="evidence" value="ECO:0007669"/>
    <property type="project" value="UniProtKB-SubCell"/>
</dbReference>
<evidence type="ECO:0000256" key="5">
    <source>
        <dbReference type="ARBA" id="ARBA00022723"/>
    </source>
</evidence>
<dbReference type="InterPro" id="IPR027806">
    <property type="entry name" value="HARBI1_dom"/>
</dbReference>
<evidence type="ECO:0000256" key="4">
    <source>
        <dbReference type="ARBA" id="ARBA00022722"/>
    </source>
</evidence>
<evidence type="ECO:0000259" key="8">
    <source>
        <dbReference type="Pfam" id="PF13359"/>
    </source>
</evidence>
<evidence type="ECO:0000256" key="3">
    <source>
        <dbReference type="ARBA" id="ARBA00006958"/>
    </source>
</evidence>
<evidence type="ECO:0000256" key="6">
    <source>
        <dbReference type="ARBA" id="ARBA00022801"/>
    </source>
</evidence>
<evidence type="ECO:0000313" key="9">
    <source>
        <dbReference type="EMBL" id="GBG75990.1"/>
    </source>
</evidence>
<sequence>MELEIFILLLALKMMEESMRCVEQLMSSPLQLGGFHTLSTRRVDMDSNMFTSSRIVMFALLAQLADLLPRESPRWWVMRRAARFKEDLTVQDDAKDDYYLTLLRMKRSTFIRLLDALRPYLERQVTRFRRPLHPAHILAYAIHRWASGDCHRHSSWGYGMGKTSGLRAMEDVTAALIVVFPNATTFGSADDRRRSMDWYAEKGFPNCWGCVDCTHIYIDKPPLRNGDHFCSGRTKRFSIVAQIVFDHELRILDLNVGYPGTVHDSRILRNSSMFRRAQAGSVFVDEARHPAISHVQGVSGGYLLGDAGYPALPWLVTPYGRWGRNCRRAAAFDARLKIVRVDSERGNGVLKGRFQNFHWPGKHGIATLPQQFRAVCILHNILIDMGEDVDRVFAMRDQGGGNVHYCPAAVAYRSGGANSDSAAAGRLRDALRDHVCSNENWYRDDAN</sequence>
<keyword evidence="4" id="KW-0540">Nuclease</keyword>
<comment type="subcellular location">
    <subcellularLocation>
        <location evidence="2">Nucleus</location>
    </subcellularLocation>
</comment>
<organism evidence="9 10">
    <name type="scientific">Chara braunii</name>
    <name type="common">Braun's stonewort</name>
    <dbReference type="NCBI Taxonomy" id="69332"/>
    <lineage>
        <taxon>Eukaryota</taxon>
        <taxon>Viridiplantae</taxon>
        <taxon>Streptophyta</taxon>
        <taxon>Charophyceae</taxon>
        <taxon>Charales</taxon>
        <taxon>Characeae</taxon>
        <taxon>Chara</taxon>
    </lineage>
</organism>
<evidence type="ECO:0000313" key="10">
    <source>
        <dbReference type="Proteomes" id="UP000265515"/>
    </source>
</evidence>
<feature type="domain" description="DDE Tnp4" evidence="8">
    <location>
        <begin position="211"/>
        <end position="380"/>
    </location>
</feature>
<accession>A0A388L105</accession>
<keyword evidence="6" id="KW-0378">Hydrolase</keyword>
<evidence type="ECO:0000256" key="1">
    <source>
        <dbReference type="ARBA" id="ARBA00001968"/>
    </source>
</evidence>
<comment type="cofactor">
    <cofactor evidence="1">
        <name>a divalent metal cation</name>
        <dbReference type="ChEBI" id="CHEBI:60240"/>
    </cofactor>
</comment>
<dbReference type="InterPro" id="IPR045249">
    <property type="entry name" value="HARBI1-like"/>
</dbReference>
<keyword evidence="5" id="KW-0479">Metal-binding</keyword>
<dbReference type="GO" id="GO:0004518">
    <property type="term" value="F:nuclease activity"/>
    <property type="evidence" value="ECO:0007669"/>
    <property type="project" value="UniProtKB-KW"/>
</dbReference>
<dbReference type="OrthoDB" id="2668416at2759"/>
<dbReference type="PANTHER" id="PTHR22930:SF85">
    <property type="entry name" value="GH03217P-RELATED"/>
    <property type="match status" value="1"/>
</dbReference>
<keyword evidence="7" id="KW-0539">Nucleus</keyword>
<evidence type="ECO:0000256" key="7">
    <source>
        <dbReference type="ARBA" id="ARBA00023242"/>
    </source>
</evidence>